<evidence type="ECO:0000313" key="1">
    <source>
        <dbReference type="EMBL" id="EHA54384.1"/>
    </source>
</evidence>
<dbReference type="EMBL" id="CM001232">
    <property type="protein sequence ID" value="EHA54384.1"/>
    <property type="molecule type" value="Genomic_DNA"/>
</dbReference>
<keyword evidence="2" id="KW-1185">Reference proteome</keyword>
<accession>G4MY53</accession>
<dbReference type="KEGG" id="mgr:MGG_15658"/>
<dbReference type="Proteomes" id="UP000009058">
    <property type="component" value="Chromosome 2"/>
</dbReference>
<evidence type="ECO:0000313" key="2">
    <source>
        <dbReference type="Proteomes" id="UP000009058"/>
    </source>
</evidence>
<protein>
    <submittedName>
        <fullName evidence="1">Uncharacterized protein</fullName>
    </submittedName>
</protein>
<dbReference type="RefSeq" id="XP_003714191.1">
    <property type="nucleotide sequence ID" value="XM_003714143.1"/>
</dbReference>
<reference evidence="1 2" key="1">
    <citation type="journal article" date="2005" name="Nature">
        <title>The genome sequence of the rice blast fungus Magnaporthe grisea.</title>
        <authorList>
            <person name="Dean R.A."/>
            <person name="Talbot N.J."/>
            <person name="Ebbole D.J."/>
            <person name="Farman M.L."/>
            <person name="Mitchell T.K."/>
            <person name="Orbach M.J."/>
            <person name="Thon M."/>
            <person name="Kulkarni R."/>
            <person name="Xu J.R."/>
            <person name="Pan H."/>
            <person name="Read N.D."/>
            <person name="Lee Y.H."/>
            <person name="Carbone I."/>
            <person name="Brown D."/>
            <person name="Oh Y.Y."/>
            <person name="Donofrio N."/>
            <person name="Jeong J.S."/>
            <person name="Soanes D.M."/>
            <person name="Djonovic S."/>
            <person name="Kolomiets E."/>
            <person name="Rehmeyer C."/>
            <person name="Li W."/>
            <person name="Harding M."/>
            <person name="Kim S."/>
            <person name="Lebrun M.H."/>
            <person name="Bohnert H."/>
            <person name="Coughlan S."/>
            <person name="Butler J."/>
            <person name="Calvo S."/>
            <person name="Ma L.J."/>
            <person name="Nicol R."/>
            <person name="Purcell S."/>
            <person name="Nusbaum C."/>
            <person name="Galagan J.E."/>
            <person name="Birren B.W."/>
        </authorList>
    </citation>
    <scope>NUCLEOTIDE SEQUENCE [LARGE SCALE GENOMIC DNA]</scope>
    <source>
        <strain evidence="2">70-15 / ATCC MYA-4617 / FGSC 8958</strain>
    </source>
</reference>
<dbReference type="InParanoid" id="G4MY53"/>
<dbReference type="GeneID" id="12984610"/>
<dbReference type="HOGENOM" id="CLU_2776414_0_0_1"/>
<proteinExistence type="predicted"/>
<dbReference type="VEuPathDB" id="FungiDB:MGG_15658"/>
<sequence>MEDGDQVNMSMFFWGTGYQETNPSPAMPYSPFPGRVHDNLKSWLDPQMLKSREALGSEATKHNPKDIYR</sequence>
<organism evidence="1 2">
    <name type="scientific">Pyricularia oryzae (strain 70-15 / ATCC MYA-4617 / FGSC 8958)</name>
    <name type="common">Rice blast fungus</name>
    <name type="synonym">Magnaporthe oryzae</name>
    <dbReference type="NCBI Taxonomy" id="242507"/>
    <lineage>
        <taxon>Eukaryota</taxon>
        <taxon>Fungi</taxon>
        <taxon>Dikarya</taxon>
        <taxon>Ascomycota</taxon>
        <taxon>Pezizomycotina</taxon>
        <taxon>Sordariomycetes</taxon>
        <taxon>Sordariomycetidae</taxon>
        <taxon>Magnaporthales</taxon>
        <taxon>Pyriculariaceae</taxon>
        <taxon>Pyricularia</taxon>
    </lineage>
</organism>
<dbReference type="AlphaFoldDB" id="G4MY53"/>
<name>G4MY53_PYRO7</name>
<reference key="2">
    <citation type="submission" date="2011-05" db="EMBL/GenBank/DDBJ databases">
        <title>The Genome Sequence of Magnaporthe oryzae 70-15.</title>
        <authorList>
            <consortium name="The Broad Institute Genome Sequencing Platform"/>
            <person name="Ma L.-J."/>
            <person name="Dead R."/>
            <person name="Young S.K."/>
            <person name="Zeng Q."/>
            <person name="Gargeya S."/>
            <person name="Fitzgerald M."/>
            <person name="Haas B."/>
            <person name="Abouelleil A."/>
            <person name="Alvarado L."/>
            <person name="Arachchi H.M."/>
            <person name="Berlin A."/>
            <person name="Brown A."/>
            <person name="Chapman S.B."/>
            <person name="Chen Z."/>
            <person name="Dunbar C."/>
            <person name="Freedman E."/>
            <person name="Gearin G."/>
            <person name="Gellesch M."/>
            <person name="Goldberg J."/>
            <person name="Griggs A."/>
            <person name="Gujja S."/>
            <person name="Heiman D."/>
            <person name="Howarth C."/>
            <person name="Larson L."/>
            <person name="Lui A."/>
            <person name="MacDonald P.J.P."/>
            <person name="Mehta T."/>
            <person name="Montmayeur A."/>
            <person name="Murphy C."/>
            <person name="Neiman D."/>
            <person name="Pearson M."/>
            <person name="Priest M."/>
            <person name="Roberts A."/>
            <person name="Saif S."/>
            <person name="Shea T."/>
            <person name="Shenoy N."/>
            <person name="Sisk P."/>
            <person name="Stolte C."/>
            <person name="Sykes S."/>
            <person name="Yandava C."/>
            <person name="Wortman J."/>
            <person name="Nusbaum C."/>
            <person name="Birren B."/>
        </authorList>
    </citation>
    <scope>NUCLEOTIDE SEQUENCE</scope>
    <source>
        <strain>70-15</strain>
    </source>
</reference>
<gene>
    <name evidence="1" type="ORF">MGG_15658</name>
</gene>